<dbReference type="GO" id="GO:0051536">
    <property type="term" value="F:iron-sulfur cluster binding"/>
    <property type="evidence" value="ECO:0007669"/>
    <property type="project" value="UniProtKB-KW"/>
</dbReference>
<dbReference type="AlphaFoldDB" id="A0A921H4X5"/>
<dbReference type="PROSITE" id="PS51379">
    <property type="entry name" value="4FE4S_FER_2"/>
    <property type="match status" value="2"/>
</dbReference>
<evidence type="ECO:0000256" key="3">
    <source>
        <dbReference type="ARBA" id="ARBA00023014"/>
    </source>
</evidence>
<feature type="domain" description="4Fe-4S ferredoxin-type" evidence="4">
    <location>
        <begin position="1"/>
        <end position="30"/>
    </location>
</feature>
<dbReference type="InterPro" id="IPR017900">
    <property type="entry name" value="4Fe4S_Fe_S_CS"/>
</dbReference>
<dbReference type="EMBL" id="DYVS01000228">
    <property type="protein sequence ID" value="HJF71532.1"/>
    <property type="molecule type" value="Genomic_DNA"/>
</dbReference>
<name>A0A921H4X5_9BACT</name>
<dbReference type="InterPro" id="IPR007525">
    <property type="entry name" value="FrhB_FdhB_C"/>
</dbReference>
<dbReference type="Gene3D" id="3.30.70.20">
    <property type="match status" value="1"/>
</dbReference>
<feature type="domain" description="4Fe-4S ferredoxin-type" evidence="4">
    <location>
        <begin position="35"/>
        <end position="66"/>
    </location>
</feature>
<evidence type="ECO:0000259" key="4">
    <source>
        <dbReference type="PROSITE" id="PS51379"/>
    </source>
</evidence>
<comment type="caution">
    <text evidence="5">The sequence shown here is derived from an EMBL/GenBank/DDBJ whole genome shotgun (WGS) entry which is preliminary data.</text>
</comment>
<dbReference type="Pfam" id="PF04432">
    <property type="entry name" value="FrhB_FdhB_C"/>
    <property type="match status" value="1"/>
</dbReference>
<dbReference type="InterPro" id="IPR007516">
    <property type="entry name" value="Co_F420_Hydgase/DH_bsu_N"/>
</dbReference>
<reference evidence="5" key="2">
    <citation type="submission" date="2021-09" db="EMBL/GenBank/DDBJ databases">
        <authorList>
            <person name="Gilroy R."/>
        </authorList>
    </citation>
    <scope>NUCLEOTIDE SEQUENCE</scope>
    <source>
        <strain evidence="5">6966</strain>
    </source>
</reference>
<dbReference type="Proteomes" id="UP000742098">
    <property type="component" value="Unassembled WGS sequence"/>
</dbReference>
<dbReference type="PANTHER" id="PTHR43193">
    <property type="match status" value="1"/>
</dbReference>
<evidence type="ECO:0000313" key="5">
    <source>
        <dbReference type="EMBL" id="HJF71532.1"/>
    </source>
</evidence>
<dbReference type="PANTHER" id="PTHR43193:SF2">
    <property type="entry name" value="POLYFERREDOXIN PROTEIN FWDF"/>
    <property type="match status" value="1"/>
</dbReference>
<evidence type="ECO:0000256" key="2">
    <source>
        <dbReference type="ARBA" id="ARBA00023004"/>
    </source>
</evidence>
<dbReference type="InterPro" id="IPR052977">
    <property type="entry name" value="Polyferredoxin-like_ET"/>
</dbReference>
<accession>A0A921H4X5</accession>
<proteinExistence type="predicted"/>
<organism evidence="5 6">
    <name type="scientific">Butyricimonas virosa</name>
    <dbReference type="NCBI Taxonomy" id="544645"/>
    <lineage>
        <taxon>Bacteria</taxon>
        <taxon>Pseudomonadati</taxon>
        <taxon>Bacteroidota</taxon>
        <taxon>Bacteroidia</taxon>
        <taxon>Bacteroidales</taxon>
        <taxon>Odoribacteraceae</taxon>
        <taxon>Butyricimonas</taxon>
    </lineage>
</organism>
<evidence type="ECO:0000256" key="1">
    <source>
        <dbReference type="ARBA" id="ARBA00022723"/>
    </source>
</evidence>
<evidence type="ECO:0000313" key="6">
    <source>
        <dbReference type="Proteomes" id="UP000742098"/>
    </source>
</evidence>
<dbReference type="Pfam" id="PF04422">
    <property type="entry name" value="FrhB_FdhB_N"/>
    <property type="match status" value="1"/>
</dbReference>
<keyword evidence="3" id="KW-0411">Iron-sulfur</keyword>
<protein>
    <submittedName>
        <fullName evidence="5">Coenzyme F420 hydrogenase/dehydrogenase, beta subunit C-terminal domain</fullName>
    </submittedName>
</protein>
<gene>
    <name evidence="5" type="ORF">K8V05_12330</name>
</gene>
<sequence>MINIVDKRNCCGCAACVQRCPKQCVMLIEDGEGFLYPEVDTDVCIRCGICEEVCPVLHQGVARVPLEVFAAKNPDEEIRRTSSSGGVFTALAETVLNEGGVVFGARWNEHWEVVHDYTETYEGLAAFRGSKYVQSVVGDTFKQAERFLKGGRKVLYSGTPCQIAALKRFLDKDYEHLLTVDCICHGTPSPGVFRWYMGEQLAKVAGKDGYRFVPCPIPLIPQVDVLAREEGCRIEGIRFRDKKEGWKNFSFAFDLTVGISSTQERVVPFSYPLRKSSFLSGFLSNLYLRPSCYACPVKNGKSATDITLGDYWGIASLMPQLDDDRGISAVLVGTPKGRVALEATAVELYPVPYEDVRGKNSALTNSCAIPIGRSVFWFADGKSFHQKIKDICRVSFAQRVKRKFRVVLRISGVKRQ</sequence>
<dbReference type="InterPro" id="IPR017896">
    <property type="entry name" value="4Fe4S_Fe-S-bd"/>
</dbReference>
<keyword evidence="2" id="KW-0408">Iron</keyword>
<reference evidence="5" key="1">
    <citation type="journal article" date="2021" name="PeerJ">
        <title>Extensive microbial diversity within the chicken gut microbiome revealed by metagenomics and culture.</title>
        <authorList>
            <person name="Gilroy R."/>
            <person name="Ravi A."/>
            <person name="Getino M."/>
            <person name="Pursley I."/>
            <person name="Horton D.L."/>
            <person name="Alikhan N.F."/>
            <person name="Baker D."/>
            <person name="Gharbi K."/>
            <person name="Hall N."/>
            <person name="Watson M."/>
            <person name="Adriaenssens E.M."/>
            <person name="Foster-Nyarko E."/>
            <person name="Jarju S."/>
            <person name="Secka A."/>
            <person name="Antonio M."/>
            <person name="Oren A."/>
            <person name="Chaudhuri R.R."/>
            <person name="La Ragione R."/>
            <person name="Hildebrand F."/>
            <person name="Pallen M.J."/>
        </authorList>
    </citation>
    <scope>NUCLEOTIDE SEQUENCE</scope>
    <source>
        <strain evidence="5">6966</strain>
    </source>
</reference>
<keyword evidence="1" id="KW-0479">Metal-binding</keyword>
<dbReference type="Pfam" id="PF00037">
    <property type="entry name" value="Fer4"/>
    <property type="match status" value="1"/>
</dbReference>
<dbReference type="PROSITE" id="PS00198">
    <property type="entry name" value="4FE4S_FER_1"/>
    <property type="match status" value="1"/>
</dbReference>
<dbReference type="SUPFAM" id="SSF54862">
    <property type="entry name" value="4Fe-4S ferredoxins"/>
    <property type="match status" value="1"/>
</dbReference>
<dbReference type="GO" id="GO:0046872">
    <property type="term" value="F:metal ion binding"/>
    <property type="evidence" value="ECO:0007669"/>
    <property type="project" value="UniProtKB-KW"/>
</dbReference>